<dbReference type="InterPro" id="IPR039361">
    <property type="entry name" value="Cyclin"/>
</dbReference>
<feature type="domain" description="Cyclin-like" evidence="7">
    <location>
        <begin position="297"/>
        <end position="386"/>
    </location>
</feature>
<organism evidence="9 10">
    <name type="scientific">Xanthoceras sorbifolium</name>
    <dbReference type="NCBI Taxonomy" id="99658"/>
    <lineage>
        <taxon>Eukaryota</taxon>
        <taxon>Viridiplantae</taxon>
        <taxon>Streptophyta</taxon>
        <taxon>Embryophyta</taxon>
        <taxon>Tracheophyta</taxon>
        <taxon>Spermatophyta</taxon>
        <taxon>Magnoliopsida</taxon>
        <taxon>eudicotyledons</taxon>
        <taxon>Gunneridae</taxon>
        <taxon>Pentapetalae</taxon>
        <taxon>rosids</taxon>
        <taxon>malvids</taxon>
        <taxon>Sapindales</taxon>
        <taxon>Sapindaceae</taxon>
        <taxon>Xanthoceroideae</taxon>
        <taxon>Xanthoceras</taxon>
    </lineage>
</organism>
<dbReference type="InterPro" id="IPR004367">
    <property type="entry name" value="Cyclin_C-dom"/>
</dbReference>
<keyword evidence="3 5" id="KW-0195">Cyclin</keyword>
<feature type="domain" description="Cyclin C-terminal" evidence="8">
    <location>
        <begin position="293"/>
        <end position="417"/>
    </location>
</feature>
<keyword evidence="2" id="KW-0132">Cell division</keyword>
<reference evidence="9 10" key="1">
    <citation type="submission" date="2021-02" db="EMBL/GenBank/DDBJ databases">
        <title>Plant Genome Project.</title>
        <authorList>
            <person name="Zhang R.-G."/>
        </authorList>
    </citation>
    <scope>NUCLEOTIDE SEQUENCE [LARGE SCALE GENOMIC DNA]</scope>
    <source>
        <tissue evidence="9">Leaves</tissue>
    </source>
</reference>
<dbReference type="InterPro" id="IPR013763">
    <property type="entry name" value="Cyclin-like_dom"/>
</dbReference>
<dbReference type="SUPFAM" id="SSF47954">
    <property type="entry name" value="Cyclin-like"/>
    <property type="match status" value="2"/>
</dbReference>
<dbReference type="PANTHER" id="PTHR10177">
    <property type="entry name" value="CYCLINS"/>
    <property type="match status" value="1"/>
</dbReference>
<evidence type="ECO:0000313" key="9">
    <source>
        <dbReference type="EMBL" id="KAH7560792.1"/>
    </source>
</evidence>
<dbReference type="InterPro" id="IPR006671">
    <property type="entry name" value="Cyclin_N"/>
</dbReference>
<dbReference type="Pfam" id="PF02984">
    <property type="entry name" value="Cyclin_C"/>
    <property type="match status" value="1"/>
</dbReference>
<evidence type="ECO:0000256" key="4">
    <source>
        <dbReference type="ARBA" id="ARBA00023306"/>
    </source>
</evidence>
<dbReference type="InterPro" id="IPR048258">
    <property type="entry name" value="Cyclins_cyclin-box"/>
</dbReference>
<dbReference type="SMART" id="SM01332">
    <property type="entry name" value="Cyclin_C"/>
    <property type="match status" value="1"/>
</dbReference>
<evidence type="ECO:0000256" key="5">
    <source>
        <dbReference type="RuleBase" id="RU000383"/>
    </source>
</evidence>
<protein>
    <recommendedName>
        <fullName evidence="11">B-like cyclin</fullName>
    </recommendedName>
</protein>
<proteinExistence type="inferred from homology"/>
<dbReference type="PROSITE" id="PS00292">
    <property type="entry name" value="CYCLINS"/>
    <property type="match status" value="1"/>
</dbReference>
<dbReference type="CDD" id="cd20511">
    <property type="entry name" value="CYCLIN_AtCycB-like_rpt2"/>
    <property type="match status" value="1"/>
</dbReference>
<dbReference type="Gene3D" id="1.10.472.10">
    <property type="entry name" value="Cyclin-like"/>
    <property type="match status" value="2"/>
</dbReference>
<feature type="domain" description="Cyclin-like" evidence="7">
    <location>
        <begin position="200"/>
        <end position="284"/>
    </location>
</feature>
<evidence type="ECO:0000256" key="2">
    <source>
        <dbReference type="ARBA" id="ARBA00022618"/>
    </source>
</evidence>
<dbReference type="SMART" id="SM00385">
    <property type="entry name" value="CYCLIN"/>
    <property type="match status" value="2"/>
</dbReference>
<evidence type="ECO:0008006" key="11">
    <source>
        <dbReference type="Google" id="ProtNLM"/>
    </source>
</evidence>
<dbReference type="InterPro" id="IPR036915">
    <property type="entry name" value="Cyclin-like_sf"/>
</dbReference>
<comment type="similarity">
    <text evidence="1">Belongs to the cyclin family. Cyclin AB subfamily.</text>
</comment>
<dbReference type="Pfam" id="PF00134">
    <property type="entry name" value="Cyclin_N"/>
    <property type="match status" value="1"/>
</dbReference>
<dbReference type="PIRSF" id="PIRSF001771">
    <property type="entry name" value="Cyclin_A_B_D_E"/>
    <property type="match status" value="1"/>
</dbReference>
<evidence type="ECO:0000256" key="3">
    <source>
        <dbReference type="ARBA" id="ARBA00023127"/>
    </source>
</evidence>
<dbReference type="CDD" id="cd20567">
    <property type="entry name" value="CYCLIN_AtCycB-like_rpt1"/>
    <property type="match status" value="1"/>
</dbReference>
<evidence type="ECO:0000256" key="6">
    <source>
        <dbReference type="SAM" id="MobiDB-lite"/>
    </source>
</evidence>
<evidence type="ECO:0000259" key="8">
    <source>
        <dbReference type="SMART" id="SM01332"/>
    </source>
</evidence>
<evidence type="ECO:0000256" key="1">
    <source>
        <dbReference type="ARBA" id="ARBA00006955"/>
    </source>
</evidence>
<dbReference type="EMBL" id="JAFEMO010000010">
    <property type="protein sequence ID" value="KAH7560792.1"/>
    <property type="molecule type" value="Genomic_DNA"/>
</dbReference>
<accession>A0ABQ8HI92</accession>
<dbReference type="InterPro" id="IPR046965">
    <property type="entry name" value="Cyclin_A/B-like"/>
</dbReference>
<comment type="caution">
    <text evidence="9">The sequence shown here is derived from an EMBL/GenBank/DDBJ whole genome shotgun (WGS) entry which is preliminary data.</text>
</comment>
<gene>
    <name evidence="9" type="ORF">JRO89_XS10G0103600</name>
</gene>
<keyword evidence="4" id="KW-0131">Cell cycle</keyword>
<name>A0ABQ8HI92_9ROSI</name>
<keyword evidence="10" id="KW-1185">Reference proteome</keyword>
<sequence>MTSRLVNNHHQSQHHHNRGEVKQKNVLADGRSRRVLQDIGNLVIDQAPLGGAKKPISEVVNATTLPADGVVVRKAAANQKKGVDKPKPETVIVISSDDESGKGVKPVTRRITREGPSRKEVKSFSSVLTARSKLASGLTNKPKDPEINIDAVDIDNELAVVEYVDDIYNFYKLSEHEGQVEDYMDAQPDINAKMRSILVDWLTEVHRKFQLMPETLYLTINIVDRFLSKQVVPRRELQLVGISSMVIACKYEEIWAPEVNDFVFISDNAYAREQVLIMEKSILGKLEWYLTVPTLYVFLVRYVKASITSDKEVLINQMENMVFFLAELGLMQYPTTALYSPSIIAASAVYAARCTLQESPIWTDTLKHYTGYSEDQLRDCAKLLVKYHSAAAESKLKAVYRKFSSPDRSGVALLTPAKTLLP</sequence>
<evidence type="ECO:0000313" key="10">
    <source>
        <dbReference type="Proteomes" id="UP000827721"/>
    </source>
</evidence>
<feature type="region of interest" description="Disordered" evidence="6">
    <location>
        <begin position="1"/>
        <end position="26"/>
    </location>
</feature>
<evidence type="ECO:0000259" key="7">
    <source>
        <dbReference type="SMART" id="SM00385"/>
    </source>
</evidence>
<dbReference type="Proteomes" id="UP000827721">
    <property type="component" value="Unassembled WGS sequence"/>
</dbReference>